<proteinExistence type="predicted"/>
<feature type="transmembrane region" description="Helical" evidence="1">
    <location>
        <begin position="264"/>
        <end position="286"/>
    </location>
</feature>
<evidence type="ECO:0000313" key="2">
    <source>
        <dbReference type="EMBL" id="QHT03079.1"/>
    </source>
</evidence>
<keyword evidence="1" id="KW-1133">Transmembrane helix</keyword>
<keyword evidence="1" id="KW-0812">Transmembrane</keyword>
<dbReference type="AlphaFoldDB" id="A0A6C0CHB1"/>
<keyword evidence="1" id="KW-0472">Membrane</keyword>
<feature type="transmembrane region" description="Helical" evidence="1">
    <location>
        <begin position="25"/>
        <end position="48"/>
    </location>
</feature>
<evidence type="ECO:0000256" key="1">
    <source>
        <dbReference type="SAM" id="Phobius"/>
    </source>
</evidence>
<accession>A0A6C0CHB1</accession>
<organism evidence="2">
    <name type="scientific">viral metagenome</name>
    <dbReference type="NCBI Taxonomy" id="1070528"/>
    <lineage>
        <taxon>unclassified sequences</taxon>
        <taxon>metagenomes</taxon>
        <taxon>organismal metagenomes</taxon>
    </lineage>
</organism>
<dbReference type="EMBL" id="MN739405">
    <property type="protein sequence ID" value="QHT03079.1"/>
    <property type="molecule type" value="Genomic_DNA"/>
</dbReference>
<reference evidence="2" key="1">
    <citation type="journal article" date="2020" name="Nature">
        <title>Giant virus diversity and host interactions through global metagenomics.</title>
        <authorList>
            <person name="Schulz F."/>
            <person name="Roux S."/>
            <person name="Paez-Espino D."/>
            <person name="Jungbluth S."/>
            <person name="Walsh D.A."/>
            <person name="Denef V.J."/>
            <person name="McMahon K.D."/>
            <person name="Konstantinidis K.T."/>
            <person name="Eloe-Fadrosh E.A."/>
            <person name="Kyrpides N.C."/>
            <person name="Woyke T."/>
        </authorList>
    </citation>
    <scope>NUCLEOTIDE SEQUENCE</scope>
    <source>
        <strain evidence="2">GVMAG-M-3300020727-4</strain>
    </source>
</reference>
<feature type="transmembrane region" description="Helical" evidence="1">
    <location>
        <begin position="240"/>
        <end position="258"/>
    </location>
</feature>
<protein>
    <submittedName>
        <fullName evidence="2">Uncharacterized protein</fullName>
    </submittedName>
</protein>
<sequence>MEEYYKIRYNLYKYFFNVDNENYDFILTTLFYIILCILMCLACFFIVVIDTVDLYLITFVIFFIVYLYLSYCLLRTLSDIDKDENLNVYKTYYDLCNVIYRENGIIDKNIVPNIKNIEKIFDPSELNIFINNNITNNDILKYTDLNNFDNTKLYFDPKTMLDLFISNNYIASDTNKSYIKLDVLFKDISYNNPLKDNQQVVLNYINRKYKKHYTTLYIPKNSLEINKYDNYVSKIRQNSYLFILLSVYFLVIGFHGLFLRYSSLLITTYFIIILLLGLLSAGYYYLIMYYK</sequence>
<feature type="transmembrane region" description="Helical" evidence="1">
    <location>
        <begin position="54"/>
        <end position="74"/>
    </location>
</feature>
<name>A0A6C0CHB1_9ZZZZ</name>